<dbReference type="PANTHER" id="PTHR35514:SF1">
    <property type="entry name" value="THYLAKOID LUMENAL 15.0 KDA PROTEIN 2, CHLOROPLASTIC"/>
    <property type="match status" value="1"/>
</dbReference>
<comment type="caution">
    <text evidence="2">The sequence shown here is derived from an EMBL/GenBank/DDBJ whole genome shotgun (WGS) entry which is preliminary data.</text>
</comment>
<reference evidence="2" key="1">
    <citation type="submission" date="2012-04" db="EMBL/GenBank/DDBJ databases">
        <authorList>
            <person name="Borisov I.G."/>
            <person name="Ivanikova N.V."/>
            <person name="Pinevich A.V."/>
        </authorList>
    </citation>
    <scope>NUCLEOTIDE SEQUENCE</scope>
    <source>
        <strain evidence="2">CALU 1027</strain>
    </source>
</reference>
<dbReference type="PANTHER" id="PTHR35514">
    <property type="entry name" value="THYLAKOID LUMENAL 15.0 KDA PROTEIN 2, CHLOROPLASTIC"/>
    <property type="match status" value="1"/>
</dbReference>
<sequence>MIHRFSQAVIAGLISLVLALGLGIPAAHAYDNPELLPEEQTPIIDLAHSFADGQIQSLVQELEDFEVETGWKLRVLTQYDRTPGRAIKDYWDLDAHSFLVVADPRGGNLLNFNVGGDFYRIIPRTFWVELQTRFGNLYYVRDNGEDGAILGALRAVETCVRQNGCSVVPGLPQEQWVLTFVSSILGGIICGLAGYPRKPGQSFAWQWVLVLSPLWGILFLAFGVGPIVTRTSDWLPLAQNAGGFVVGALVAYLPSQFRNASPSET</sequence>
<feature type="transmembrane region" description="Helical" evidence="1">
    <location>
        <begin position="176"/>
        <end position="195"/>
    </location>
</feature>
<keyword evidence="3" id="KW-1185">Reference proteome</keyword>
<feature type="transmembrane region" description="Helical" evidence="1">
    <location>
        <begin position="234"/>
        <end position="253"/>
    </location>
</feature>
<evidence type="ECO:0000313" key="3">
    <source>
        <dbReference type="Proteomes" id="UP000034681"/>
    </source>
</evidence>
<protein>
    <submittedName>
        <fullName evidence="2">Methanol dehydrogenase</fullName>
    </submittedName>
</protein>
<keyword evidence="1" id="KW-0812">Transmembrane</keyword>
<accession>A0A0M2PUU9</accession>
<name>A0A0M2PUU9_PROHO</name>
<feature type="transmembrane region" description="Helical" evidence="1">
    <location>
        <begin position="207"/>
        <end position="228"/>
    </location>
</feature>
<proteinExistence type="predicted"/>
<evidence type="ECO:0000256" key="1">
    <source>
        <dbReference type="SAM" id="Phobius"/>
    </source>
</evidence>
<dbReference type="eggNOG" id="COG1512">
    <property type="taxonomic scope" value="Bacteria"/>
</dbReference>
<dbReference type="Proteomes" id="UP000034681">
    <property type="component" value="Unassembled WGS sequence"/>
</dbReference>
<keyword evidence="1" id="KW-0472">Membrane</keyword>
<gene>
    <name evidence="2" type="ORF">PROH_08755</name>
</gene>
<dbReference type="AlphaFoldDB" id="A0A0M2PUU9"/>
<keyword evidence="1" id="KW-1133">Transmembrane helix</keyword>
<organism evidence="2 3">
    <name type="scientific">Prochlorothrix hollandica PCC 9006 = CALU 1027</name>
    <dbReference type="NCBI Taxonomy" id="317619"/>
    <lineage>
        <taxon>Bacteria</taxon>
        <taxon>Bacillati</taxon>
        <taxon>Cyanobacteriota</taxon>
        <taxon>Cyanophyceae</taxon>
        <taxon>Prochlorotrichales</taxon>
        <taxon>Prochlorotrichaceae</taxon>
        <taxon>Prochlorothrix</taxon>
    </lineage>
</organism>
<dbReference type="RefSeq" id="WP_017711216.1">
    <property type="nucleotide sequence ID" value="NZ_KB235933.1"/>
</dbReference>
<dbReference type="STRING" id="317619.GCA_000332315_00553"/>
<evidence type="ECO:0000313" key="2">
    <source>
        <dbReference type="EMBL" id="KKI99889.1"/>
    </source>
</evidence>
<dbReference type="EMBL" id="AJTX02000004">
    <property type="protein sequence ID" value="KKI99889.1"/>
    <property type="molecule type" value="Genomic_DNA"/>
</dbReference>